<evidence type="ECO:0000256" key="3">
    <source>
        <dbReference type="ARBA" id="ARBA00022738"/>
    </source>
</evidence>
<keyword evidence="3" id="KW-0605">Phycobilisome</keyword>
<dbReference type="InterPro" id="IPR025285">
    <property type="entry name" value="DUF4145"/>
</dbReference>
<dbReference type="Proteomes" id="UP000010474">
    <property type="component" value="Chromosome"/>
</dbReference>
<dbReference type="PANTHER" id="PTHR12697:SF5">
    <property type="entry name" value="DEOXYHYPUSINE HYDROXYLASE"/>
    <property type="match status" value="1"/>
</dbReference>
<evidence type="ECO:0000313" key="7">
    <source>
        <dbReference type="Proteomes" id="UP000010474"/>
    </source>
</evidence>
<protein>
    <submittedName>
        <fullName evidence="6">PBS lyase HEAT domain protein repeat-containing protein</fullName>
    </submittedName>
</protein>
<name>K9ZD69_ANACC</name>
<dbReference type="RefSeq" id="WP_015212958.1">
    <property type="nucleotide sequence ID" value="NC_019771.1"/>
</dbReference>
<keyword evidence="4 6" id="KW-0456">Lyase</keyword>
<dbReference type="InterPro" id="IPR011989">
    <property type="entry name" value="ARM-like"/>
</dbReference>
<dbReference type="Pfam" id="PF13643">
    <property type="entry name" value="DUF4145"/>
    <property type="match status" value="1"/>
</dbReference>
<dbReference type="HOGENOM" id="CLU_726920_0_0_3"/>
<evidence type="ECO:0000256" key="1">
    <source>
        <dbReference type="ARBA" id="ARBA00009299"/>
    </source>
</evidence>
<dbReference type="PATRIC" id="fig|272123.3.peg.784"/>
<feature type="domain" description="DUF4145" evidence="5">
    <location>
        <begin position="114"/>
        <end position="201"/>
    </location>
</feature>
<keyword evidence="2" id="KW-0042">Antenna complex</keyword>
<dbReference type="GO" id="GO:0016491">
    <property type="term" value="F:oxidoreductase activity"/>
    <property type="evidence" value="ECO:0007669"/>
    <property type="project" value="TreeGrafter"/>
</dbReference>
<dbReference type="GO" id="GO:0016829">
    <property type="term" value="F:lyase activity"/>
    <property type="evidence" value="ECO:0007669"/>
    <property type="project" value="UniProtKB-KW"/>
</dbReference>
<proteinExistence type="inferred from homology"/>
<dbReference type="Pfam" id="PF13646">
    <property type="entry name" value="HEAT_2"/>
    <property type="match status" value="1"/>
</dbReference>
<sequence length="380" mass="43762">MTEQKYKHTTKTVRCGHCGNKTLMKVISEGEYRKDIYYDSDFEYDCWEIYKIQSLLCPNCEDFNIIKFVENWDSNKIEMCYEPEWVTEIIYLYPLLKEFADISPKAQDIRDTFREARTCFQGELYTSSVVMCRKTMEMLCLYFKIEQPGNLHGKLAKMRDEEIIDNKFYEWANVLKSFGNEAVHSSEKFSKEDTQDILDFTYALVEYCIDFDYKFQQLLERRGKVQPSPDLETTTLTEETIHNLVQKLDDNETSAVRYYAASTLAKINIEIDKVIPVFLSLINSTKFSKDATNYLKSIGSKAIPELINALEKHTSHNVRSAAATILGDIGTNNPDVIESLVKALKDPNDDVQYKAGIALEKLDNIAIDAFVKIYPLPPGS</sequence>
<dbReference type="AlphaFoldDB" id="K9ZD69"/>
<evidence type="ECO:0000313" key="6">
    <source>
        <dbReference type="EMBL" id="AFZ56305.1"/>
    </source>
</evidence>
<dbReference type="KEGG" id="acy:Anacy_0718"/>
<dbReference type="SUPFAM" id="SSF48371">
    <property type="entry name" value="ARM repeat"/>
    <property type="match status" value="1"/>
</dbReference>
<evidence type="ECO:0000259" key="5">
    <source>
        <dbReference type="Pfam" id="PF13643"/>
    </source>
</evidence>
<dbReference type="OrthoDB" id="1417974at2"/>
<evidence type="ECO:0000256" key="4">
    <source>
        <dbReference type="ARBA" id="ARBA00023239"/>
    </source>
</evidence>
<dbReference type="eggNOG" id="COG1413">
    <property type="taxonomic scope" value="Bacteria"/>
</dbReference>
<dbReference type="GO" id="GO:0030089">
    <property type="term" value="C:phycobilisome"/>
    <property type="evidence" value="ECO:0007669"/>
    <property type="project" value="UniProtKB-KW"/>
</dbReference>
<keyword evidence="7" id="KW-1185">Reference proteome</keyword>
<dbReference type="PANTHER" id="PTHR12697">
    <property type="entry name" value="PBS LYASE HEAT-LIKE PROTEIN"/>
    <property type="match status" value="1"/>
</dbReference>
<dbReference type="EMBL" id="CP003659">
    <property type="protein sequence ID" value="AFZ56305.1"/>
    <property type="molecule type" value="Genomic_DNA"/>
</dbReference>
<accession>K9ZD69</accession>
<evidence type="ECO:0000256" key="2">
    <source>
        <dbReference type="ARBA" id="ARBA00022549"/>
    </source>
</evidence>
<dbReference type="Gene3D" id="1.25.10.10">
    <property type="entry name" value="Leucine-rich Repeat Variant"/>
    <property type="match status" value="1"/>
</dbReference>
<dbReference type="STRING" id="272123.Anacy_0718"/>
<gene>
    <name evidence="6" type="ordered locus">Anacy_0718</name>
</gene>
<comment type="similarity">
    <text evidence="1">Belongs to the CpcE/RpcE/PecE family.</text>
</comment>
<dbReference type="InterPro" id="IPR016024">
    <property type="entry name" value="ARM-type_fold"/>
</dbReference>
<organism evidence="6 7">
    <name type="scientific">Anabaena cylindrica (strain ATCC 27899 / PCC 7122)</name>
    <dbReference type="NCBI Taxonomy" id="272123"/>
    <lineage>
        <taxon>Bacteria</taxon>
        <taxon>Bacillati</taxon>
        <taxon>Cyanobacteriota</taxon>
        <taxon>Cyanophyceae</taxon>
        <taxon>Nostocales</taxon>
        <taxon>Nostocaceae</taxon>
        <taxon>Anabaena</taxon>
    </lineage>
</organism>
<reference evidence="7" key="1">
    <citation type="journal article" date="2013" name="Proc. Natl. Acad. Sci. U.S.A.">
        <title>Improving the coverage of the cyanobacterial phylum using diversity-driven genome sequencing.</title>
        <authorList>
            <person name="Shih P.M."/>
            <person name="Wu D."/>
            <person name="Latifi A."/>
            <person name="Axen S.D."/>
            <person name="Fewer D.P."/>
            <person name="Talla E."/>
            <person name="Calteau A."/>
            <person name="Cai F."/>
            <person name="Tandeau de Marsac N."/>
            <person name="Rippka R."/>
            <person name="Herdman M."/>
            <person name="Sivonen K."/>
            <person name="Coursin T."/>
            <person name="Laurent T."/>
            <person name="Goodwin L."/>
            <person name="Nolan M."/>
            <person name="Davenport K.W."/>
            <person name="Han C.S."/>
            <person name="Rubin E.M."/>
            <person name="Eisen J.A."/>
            <person name="Woyke T."/>
            <person name="Gugger M."/>
            <person name="Kerfeld C.A."/>
        </authorList>
    </citation>
    <scope>NUCLEOTIDE SEQUENCE [LARGE SCALE GENOMIC DNA]</scope>
    <source>
        <strain evidence="7">ATCC 27899 / PCC 7122</strain>
    </source>
</reference>